<evidence type="ECO:0000313" key="1">
    <source>
        <dbReference type="EMBL" id="SEC02007.1"/>
    </source>
</evidence>
<dbReference type="GeneID" id="95510226"/>
<accession>A0A1H4P3F4</accession>
<reference evidence="1 2" key="1">
    <citation type="submission" date="2016-10" db="EMBL/GenBank/DDBJ databases">
        <authorList>
            <person name="de Groot N.N."/>
        </authorList>
    </citation>
    <scope>NUCLEOTIDE SEQUENCE [LARGE SCALE GENOMIC DNA]</scope>
    <source>
        <strain evidence="1 2">DSM 40306</strain>
    </source>
</reference>
<organism evidence="1 2">
    <name type="scientific">Streptomyces misionensis</name>
    <dbReference type="NCBI Taxonomy" id="67331"/>
    <lineage>
        <taxon>Bacteria</taxon>
        <taxon>Bacillati</taxon>
        <taxon>Actinomycetota</taxon>
        <taxon>Actinomycetes</taxon>
        <taxon>Kitasatosporales</taxon>
        <taxon>Streptomycetaceae</taxon>
        <taxon>Streptomyces</taxon>
    </lineage>
</organism>
<evidence type="ECO:0000313" key="2">
    <source>
        <dbReference type="Proteomes" id="UP000182375"/>
    </source>
</evidence>
<dbReference type="Proteomes" id="UP000182375">
    <property type="component" value="Unassembled WGS sequence"/>
</dbReference>
<dbReference type="STRING" id="67331.SAMN04490357_0979"/>
<name>A0A1H4P3F4_9ACTN</name>
<dbReference type="AlphaFoldDB" id="A0A1H4P3F4"/>
<dbReference type="EMBL" id="FNTD01000004">
    <property type="protein sequence ID" value="SEC02007.1"/>
    <property type="molecule type" value="Genomic_DNA"/>
</dbReference>
<protein>
    <submittedName>
        <fullName evidence="1">Uncharacterized protein</fullName>
    </submittedName>
</protein>
<gene>
    <name evidence="1" type="ORF">SAMN04490357_0979</name>
</gene>
<dbReference type="RefSeq" id="WP_074990875.1">
    <property type="nucleotide sequence ID" value="NZ_FNTD01000004.1"/>
</dbReference>
<proteinExistence type="predicted"/>
<sequence>MTGQPSPVEVVAAATALYALTAVPLMRLARADHLAPRVVRDLPVTTAVLLMLLTPPTVEVTR</sequence>